<sequence>LVTAADGEALLARARAAGVPAQIIGRTGGDVLKRKDGSAISVTELRRVNEAWLPGYMTDIVQSGEA</sequence>
<organism evidence="1 2">
    <name type="scientific">Inquilinus limosus</name>
    <dbReference type="NCBI Taxonomy" id="171674"/>
    <lineage>
        <taxon>Bacteria</taxon>
        <taxon>Pseudomonadati</taxon>
        <taxon>Pseudomonadota</taxon>
        <taxon>Alphaproteobacteria</taxon>
        <taxon>Rhodospirillales</taxon>
        <taxon>Rhodospirillaceae</taxon>
        <taxon>Inquilinus</taxon>
    </lineage>
</organism>
<dbReference type="EMBL" id="JAEKLZ010000477">
    <property type="protein sequence ID" value="MBW8728993.1"/>
    <property type="molecule type" value="Genomic_DNA"/>
</dbReference>
<dbReference type="Gene3D" id="3.90.650.10">
    <property type="entry name" value="PurM-like C-terminal domain"/>
    <property type="match status" value="1"/>
</dbReference>
<feature type="non-terminal residue" evidence="1">
    <location>
        <position position="1"/>
    </location>
</feature>
<dbReference type="InterPro" id="IPR036676">
    <property type="entry name" value="PurM-like_C_sf"/>
</dbReference>
<evidence type="ECO:0008006" key="3">
    <source>
        <dbReference type="Google" id="ProtNLM"/>
    </source>
</evidence>
<comment type="caution">
    <text evidence="1">The sequence shown here is derived from an EMBL/GenBank/DDBJ whole genome shotgun (WGS) entry which is preliminary data.</text>
</comment>
<gene>
    <name evidence="1" type="ORF">JF625_28075</name>
</gene>
<dbReference type="AlphaFoldDB" id="A0A952KG36"/>
<proteinExistence type="predicted"/>
<evidence type="ECO:0000313" key="1">
    <source>
        <dbReference type="EMBL" id="MBW8728993.1"/>
    </source>
</evidence>
<name>A0A952KG36_9PROT</name>
<accession>A0A952KG36</accession>
<evidence type="ECO:0000313" key="2">
    <source>
        <dbReference type="Proteomes" id="UP000700706"/>
    </source>
</evidence>
<protein>
    <recommendedName>
        <fullName evidence="3">Phosphoribosylformylglycinamidine synthase II</fullName>
    </recommendedName>
</protein>
<dbReference type="Proteomes" id="UP000700706">
    <property type="component" value="Unassembled WGS sequence"/>
</dbReference>
<reference evidence="1" key="1">
    <citation type="submission" date="2020-06" db="EMBL/GenBank/DDBJ databases">
        <title>Stable isotope informed genome-resolved metagenomics uncovers potential trophic interactions in rhizosphere soil.</title>
        <authorList>
            <person name="Starr E.P."/>
            <person name="Shi S."/>
            <person name="Blazewicz S.J."/>
            <person name="Koch B.J."/>
            <person name="Probst A.J."/>
            <person name="Hungate B.A."/>
            <person name="Pett-Ridge J."/>
            <person name="Firestone M.K."/>
            <person name="Banfield J.F."/>
        </authorList>
    </citation>
    <scope>NUCLEOTIDE SEQUENCE</scope>
    <source>
        <strain evidence="1">YM_69_17</strain>
    </source>
</reference>